<organism evidence="3">
    <name type="scientific">Candidatus Nitricoxidivorans perseverans</name>
    <dbReference type="NCBI Taxonomy" id="2975601"/>
    <lineage>
        <taxon>Bacteria</taxon>
        <taxon>Pseudomonadati</taxon>
        <taxon>Pseudomonadota</taxon>
        <taxon>Betaproteobacteria</taxon>
        <taxon>Nitrosomonadales</taxon>
        <taxon>Sterolibacteriaceae</taxon>
        <taxon>Candidatus Nitricoxidivorans</taxon>
    </lineage>
</organism>
<dbReference type="AlphaFoldDB" id="A0AA49FJV9"/>
<feature type="domain" description="DUF6701" evidence="2">
    <location>
        <begin position="725"/>
        <end position="1162"/>
    </location>
</feature>
<keyword evidence="1" id="KW-0732">Signal</keyword>
<feature type="chain" id="PRO_5041370137" evidence="1">
    <location>
        <begin position="30"/>
        <end position="1164"/>
    </location>
</feature>
<accession>A0AA49FJV9</accession>
<dbReference type="EMBL" id="CP107246">
    <property type="protein sequence ID" value="WIM05212.1"/>
    <property type="molecule type" value="Genomic_DNA"/>
</dbReference>
<dbReference type="SUPFAM" id="SSF49899">
    <property type="entry name" value="Concanavalin A-like lectins/glucanases"/>
    <property type="match status" value="1"/>
</dbReference>
<dbReference type="KEGG" id="npv:OHM77_10980"/>
<evidence type="ECO:0000259" key="2">
    <source>
        <dbReference type="Pfam" id="PF20419"/>
    </source>
</evidence>
<dbReference type="InterPro" id="IPR013320">
    <property type="entry name" value="ConA-like_dom_sf"/>
</dbReference>
<evidence type="ECO:0000313" key="3">
    <source>
        <dbReference type="EMBL" id="WIM05212.1"/>
    </source>
</evidence>
<sequence>MDKDITKQARSLRISSLLLALAWAPHASAITYANAVVTFGWIDASTHTQVGYNTVPYKFNGGGGCGTTPPTIDDTLSDNIPIGFTFMYGGQNFTQARIMTNGRLQFNNNTTCGYGSPVTQLPYPDANLNYTMRIYGNDLDPTAKSEVPTYNTTCLDRTSCYVSYATLGTAPYRSFVATWRNVPEWALGGSTSGNYNLQIILHENGEFIYQYGANTPGLGNLTAQVGWQVDSASDYDVPSVGYPASNSAIKFYIPRPVAEYRMEQPSWNGTAGEVFDTSGNGRHGVRVGSAQTTAGGKVCRGGNIPANADSTIGAIDTGISVPTTVGGVGTITFWFKPNGWTGAGVQSNQLFDATIANNQWFFLTKRRIDNSNARLRFTVRDSAGTTRTVETGNLTSGVLDAGGWVHVAVAWNFNALIGANQDRLRIYVNGALSQTSSFTTLGTVSAGIGTLYVGDNRSGFIEGSGTARSANGVVDEFRIYNYEGGLALVQRDMNQAGDCLSHYAISHAGTARACDENNVTVTAHNAAHSTVLMPNNTTQITLSTSTGKGDWTLKNGYGVLDNGTADDGVATYLFNGEYQAIFGLTHTTPGTVNISVTDGQIVEQEDPDLMLASCVTVSGFNACHDYPTSQCKAAGRLYTRLSGAAFATDVVALDSSGNVDTSFTGKAVVSLIARAATGGVGGDNCFAPDWTSTLDNAVTAFAAGRLTVNATSANAWRDARIKVVCDSANCPPSGITACSADNFAIRPQSFAVTSTNANADATGTSTTNTPAIKAGAAFNLTATAIAGYDGTPLLDNAQIAAHAGAIGAGTVSGAFGAADGATGVATGAAFGYSEVGYFRLNATGVYDGSFTSVDPVSDCTNDFSNTAVGGKFGCKFGNTAATSYFGRFIPDHFDTTVTNACVAGGFTYSGQPFPLTVTAENLAGGTTANYTGGFAKTVMLSDANGAAGAFSPATLAAGDFTNGVADHTTTPSVSFTFTSKLTAPATIRVRGTDGEATSADGTEGTTPLRSGRLWLGNAYGSDRFDLSVPFEAQYWNGNAFVTNTSDSCTGIASANINLGNKQGGLTGYVGPATPGGISAGKGSIVLTKPGTSVPGSVDLVVNLGATGGPPTDCQSVGGGTSAAMPWLSGKWCGANWDRNPTAHATFGVFGSSLKKGPIYLRESY</sequence>
<dbReference type="InterPro" id="IPR046524">
    <property type="entry name" value="DUF6701"/>
</dbReference>
<dbReference type="Pfam" id="PF20419">
    <property type="entry name" value="DUF6701"/>
    <property type="match status" value="1"/>
</dbReference>
<evidence type="ECO:0000256" key="1">
    <source>
        <dbReference type="SAM" id="SignalP"/>
    </source>
</evidence>
<proteinExistence type="predicted"/>
<dbReference type="Proteomes" id="UP001234916">
    <property type="component" value="Chromosome"/>
</dbReference>
<gene>
    <name evidence="3" type="ORF">OHM77_10980</name>
</gene>
<name>A0AA49FJV9_9PROT</name>
<protein>
    <submittedName>
        <fullName evidence="3">LamG domain-containing protein</fullName>
    </submittedName>
</protein>
<feature type="signal peptide" evidence="1">
    <location>
        <begin position="1"/>
        <end position="29"/>
    </location>
</feature>
<dbReference type="Gene3D" id="2.60.120.200">
    <property type="match status" value="1"/>
</dbReference>
<reference evidence="3" key="1">
    <citation type="journal article" date="2023" name="Nat. Microbiol.">
        <title>Enrichment and characterization of a nitric oxide-reducing microbial community in a continuous bioreactor.</title>
        <authorList>
            <person name="Garrido-Amador P."/>
            <person name="Stortenbeker N."/>
            <person name="Wessels H.J.C.T."/>
            <person name="Speth D.R."/>
            <person name="Garcia-Heredia I."/>
            <person name="Kartal B."/>
        </authorList>
    </citation>
    <scope>NUCLEOTIDE SEQUENCE</scope>
    <source>
        <strain evidence="3">MAG1</strain>
    </source>
</reference>